<feature type="non-terminal residue" evidence="1">
    <location>
        <position position="1"/>
    </location>
</feature>
<dbReference type="AlphaFoldDB" id="A0A9P6AB75"/>
<gene>
    <name evidence="1" type="ORF">BS47DRAFT_1370066</name>
</gene>
<sequence length="231" mass="25883">WEAYTEANPLLLEDLHSTVLGKLLEMANQVLKQNGVLESWGKKGWPYLGLANVIYDLLNKDKGSIVVGFVKGAHSQQEGYHLIIPGTILYMEAFSKESVNIEDMEDGNLPLVFDQKKNPLLCLWDSTKWQKMDAAQKAKEGKNRAKISKTLQVANLEDAPPSFREVLEDDSGAEIAPERPSKMKQWTTLPRAQEPRKMVKPLHQEAYLNQGAAGMPPLVGAGPEQYLMQLR</sequence>
<dbReference type="EMBL" id="MU129680">
    <property type="protein sequence ID" value="KAF9502721.1"/>
    <property type="molecule type" value="Genomic_DNA"/>
</dbReference>
<evidence type="ECO:0000313" key="1">
    <source>
        <dbReference type="EMBL" id="KAF9502721.1"/>
    </source>
</evidence>
<accession>A0A9P6AB75</accession>
<evidence type="ECO:0000313" key="2">
    <source>
        <dbReference type="Proteomes" id="UP000886523"/>
    </source>
</evidence>
<protein>
    <submittedName>
        <fullName evidence="1">Uncharacterized protein</fullName>
    </submittedName>
</protein>
<reference evidence="1" key="1">
    <citation type="journal article" date="2020" name="Nat. Commun.">
        <title>Large-scale genome sequencing of mycorrhizal fungi provides insights into the early evolution of symbiotic traits.</title>
        <authorList>
            <person name="Miyauchi S."/>
            <person name="Kiss E."/>
            <person name="Kuo A."/>
            <person name="Drula E."/>
            <person name="Kohler A."/>
            <person name="Sanchez-Garcia M."/>
            <person name="Morin E."/>
            <person name="Andreopoulos B."/>
            <person name="Barry K.W."/>
            <person name="Bonito G."/>
            <person name="Buee M."/>
            <person name="Carver A."/>
            <person name="Chen C."/>
            <person name="Cichocki N."/>
            <person name="Clum A."/>
            <person name="Culley D."/>
            <person name="Crous P.W."/>
            <person name="Fauchery L."/>
            <person name="Girlanda M."/>
            <person name="Hayes R.D."/>
            <person name="Keri Z."/>
            <person name="LaButti K."/>
            <person name="Lipzen A."/>
            <person name="Lombard V."/>
            <person name="Magnuson J."/>
            <person name="Maillard F."/>
            <person name="Murat C."/>
            <person name="Nolan M."/>
            <person name="Ohm R.A."/>
            <person name="Pangilinan J."/>
            <person name="Pereira M.F."/>
            <person name="Perotto S."/>
            <person name="Peter M."/>
            <person name="Pfister S."/>
            <person name="Riley R."/>
            <person name="Sitrit Y."/>
            <person name="Stielow J.B."/>
            <person name="Szollosi G."/>
            <person name="Zifcakova L."/>
            <person name="Stursova M."/>
            <person name="Spatafora J.W."/>
            <person name="Tedersoo L."/>
            <person name="Vaario L.M."/>
            <person name="Yamada A."/>
            <person name="Yan M."/>
            <person name="Wang P."/>
            <person name="Xu J."/>
            <person name="Bruns T."/>
            <person name="Baldrian P."/>
            <person name="Vilgalys R."/>
            <person name="Dunand C."/>
            <person name="Henrissat B."/>
            <person name="Grigoriev I.V."/>
            <person name="Hibbett D."/>
            <person name="Nagy L.G."/>
            <person name="Martin F.M."/>
        </authorList>
    </citation>
    <scope>NUCLEOTIDE SEQUENCE</scope>
    <source>
        <strain evidence="1">UP504</strain>
    </source>
</reference>
<dbReference type="Proteomes" id="UP000886523">
    <property type="component" value="Unassembled WGS sequence"/>
</dbReference>
<keyword evidence="2" id="KW-1185">Reference proteome</keyword>
<name>A0A9P6AB75_9AGAM</name>
<comment type="caution">
    <text evidence="1">The sequence shown here is derived from an EMBL/GenBank/DDBJ whole genome shotgun (WGS) entry which is preliminary data.</text>
</comment>
<organism evidence="1 2">
    <name type="scientific">Hydnum rufescens UP504</name>
    <dbReference type="NCBI Taxonomy" id="1448309"/>
    <lineage>
        <taxon>Eukaryota</taxon>
        <taxon>Fungi</taxon>
        <taxon>Dikarya</taxon>
        <taxon>Basidiomycota</taxon>
        <taxon>Agaricomycotina</taxon>
        <taxon>Agaricomycetes</taxon>
        <taxon>Cantharellales</taxon>
        <taxon>Hydnaceae</taxon>
        <taxon>Hydnum</taxon>
    </lineage>
</organism>
<proteinExistence type="predicted"/>